<sequence>MNTTTLRISAADRERALSTGVWALLAVVTSLFGLFLTAYVMRLASPDATAIAMPWQLWLSTAVLVAGSGLLHQASRSASRTWLMAGGLCGVAFVAVQCWAWQALQAANVVLTGNPAASFFYLLTGLHALHAVGGLVAWGNVSGAPGGDRRIALCARYWHFLLAVWLALFAAFRWITPDVARAICGVTP</sequence>
<keyword evidence="3 6" id="KW-0812">Transmembrane</keyword>
<dbReference type="GO" id="GO:0005886">
    <property type="term" value="C:plasma membrane"/>
    <property type="evidence" value="ECO:0007669"/>
    <property type="project" value="UniProtKB-SubCell"/>
</dbReference>
<dbReference type="Proteomes" id="UP000193427">
    <property type="component" value="Chromosome"/>
</dbReference>
<dbReference type="PANTHER" id="PTHR11403:SF10">
    <property type="entry name" value="CYTOCHROME C OXIDASE"/>
    <property type="match status" value="1"/>
</dbReference>
<dbReference type="GO" id="GO:0019646">
    <property type="term" value="P:aerobic electron transport chain"/>
    <property type="evidence" value="ECO:0007669"/>
    <property type="project" value="InterPro"/>
</dbReference>
<dbReference type="RefSeq" id="WP_085751372.1">
    <property type="nucleotide sequence ID" value="NZ_BSPR01000004.1"/>
</dbReference>
<keyword evidence="4" id="KW-1133">Transmembrane helix</keyword>
<dbReference type="OrthoDB" id="9808200at2"/>
<gene>
    <name evidence="8" type="ORF">A4W93_14965</name>
</gene>
<evidence type="ECO:0000256" key="5">
    <source>
        <dbReference type="ARBA" id="ARBA00023136"/>
    </source>
</evidence>
<dbReference type="InterPro" id="IPR035973">
    <property type="entry name" value="Cyt_c_oxidase_su3-like_sf"/>
</dbReference>
<dbReference type="GO" id="GO:0004129">
    <property type="term" value="F:cytochrome-c oxidase activity"/>
    <property type="evidence" value="ECO:0007669"/>
    <property type="project" value="InterPro"/>
</dbReference>
<proteinExistence type="inferred from homology"/>
<dbReference type="InterPro" id="IPR013833">
    <property type="entry name" value="Cyt_c_oxidase_su3_a-hlx"/>
</dbReference>
<evidence type="ECO:0000256" key="6">
    <source>
        <dbReference type="RuleBase" id="RU003376"/>
    </source>
</evidence>
<comment type="subcellular location">
    <subcellularLocation>
        <location evidence="6">Cell membrane</location>
        <topology evidence="6">Multi-pass membrane protein</topology>
    </subcellularLocation>
    <subcellularLocation>
        <location evidence="1">Membrane</location>
        <topology evidence="1">Multi-pass membrane protein</topology>
    </subcellularLocation>
</comment>
<evidence type="ECO:0000313" key="8">
    <source>
        <dbReference type="EMBL" id="ARN21090.1"/>
    </source>
</evidence>
<dbReference type="PANTHER" id="PTHR11403">
    <property type="entry name" value="CYTOCHROME C OXIDASE SUBUNIT III"/>
    <property type="match status" value="1"/>
</dbReference>
<dbReference type="Gene3D" id="1.20.120.80">
    <property type="entry name" value="Cytochrome c oxidase, subunit III, four-helix bundle"/>
    <property type="match status" value="1"/>
</dbReference>
<accession>A0A1W6LA28</accession>
<keyword evidence="9" id="KW-1185">Reference proteome</keyword>
<evidence type="ECO:0000259" key="7">
    <source>
        <dbReference type="PROSITE" id="PS50253"/>
    </source>
</evidence>
<dbReference type="InterPro" id="IPR024791">
    <property type="entry name" value="Cyt_c/ubiquinol_Oxase_su3"/>
</dbReference>
<feature type="domain" description="Heme-copper oxidase subunit III family profile" evidence="7">
    <location>
        <begin position="1"/>
        <end position="177"/>
    </location>
</feature>
<evidence type="ECO:0000256" key="4">
    <source>
        <dbReference type="ARBA" id="ARBA00022989"/>
    </source>
</evidence>
<evidence type="ECO:0000313" key="9">
    <source>
        <dbReference type="Proteomes" id="UP000193427"/>
    </source>
</evidence>
<dbReference type="STRING" id="946333.A4W93_14965"/>
<keyword evidence="5" id="KW-0472">Membrane</keyword>
<dbReference type="SUPFAM" id="SSF81452">
    <property type="entry name" value="Cytochrome c oxidase subunit III-like"/>
    <property type="match status" value="1"/>
</dbReference>
<protein>
    <recommendedName>
        <fullName evidence="7">Heme-copper oxidase subunit III family profile domain-containing protein</fullName>
    </recommendedName>
</protein>
<evidence type="ECO:0000256" key="2">
    <source>
        <dbReference type="ARBA" id="ARBA00010581"/>
    </source>
</evidence>
<evidence type="ECO:0000256" key="1">
    <source>
        <dbReference type="ARBA" id="ARBA00004141"/>
    </source>
</evidence>
<dbReference type="AlphaFoldDB" id="A0A1W6LA28"/>
<reference evidence="8 9" key="1">
    <citation type="submission" date="2016-04" db="EMBL/GenBank/DDBJ databases">
        <title>Complete genome sequence of natural rubber-degrading, novel Gram-negative bacterium, Rhizobacter gummiphilus strain NS21.</title>
        <authorList>
            <person name="Tabata M."/>
            <person name="Kasai D."/>
            <person name="Fukuda M."/>
        </authorList>
    </citation>
    <scope>NUCLEOTIDE SEQUENCE [LARGE SCALE GENOMIC DNA]</scope>
    <source>
        <strain evidence="8 9">NS21</strain>
    </source>
</reference>
<comment type="similarity">
    <text evidence="2 6">Belongs to the cytochrome c oxidase subunit 3 family.</text>
</comment>
<name>A0A1W6LA28_9BURK</name>
<evidence type="ECO:0000256" key="3">
    <source>
        <dbReference type="ARBA" id="ARBA00022692"/>
    </source>
</evidence>
<dbReference type="PROSITE" id="PS50253">
    <property type="entry name" value="COX3"/>
    <property type="match status" value="1"/>
</dbReference>
<dbReference type="EMBL" id="CP015118">
    <property type="protein sequence ID" value="ARN21090.1"/>
    <property type="molecule type" value="Genomic_DNA"/>
</dbReference>
<organism evidence="8 9">
    <name type="scientific">Piscinibacter gummiphilus</name>
    <dbReference type="NCBI Taxonomy" id="946333"/>
    <lineage>
        <taxon>Bacteria</taxon>
        <taxon>Pseudomonadati</taxon>
        <taxon>Pseudomonadota</taxon>
        <taxon>Betaproteobacteria</taxon>
        <taxon>Burkholderiales</taxon>
        <taxon>Sphaerotilaceae</taxon>
        <taxon>Piscinibacter</taxon>
    </lineage>
</organism>
<dbReference type="InterPro" id="IPR000298">
    <property type="entry name" value="Cyt_c_oxidase-like_su3"/>
</dbReference>
<dbReference type="KEGG" id="rgu:A4W93_14965"/>